<accession>A0A815LF66</accession>
<organism evidence="2 5">
    <name type="scientific">Didymodactylos carnosus</name>
    <dbReference type="NCBI Taxonomy" id="1234261"/>
    <lineage>
        <taxon>Eukaryota</taxon>
        <taxon>Metazoa</taxon>
        <taxon>Spiralia</taxon>
        <taxon>Gnathifera</taxon>
        <taxon>Rotifera</taxon>
        <taxon>Eurotatoria</taxon>
        <taxon>Bdelloidea</taxon>
        <taxon>Philodinida</taxon>
        <taxon>Philodinidae</taxon>
        <taxon>Didymodactylos</taxon>
    </lineage>
</organism>
<dbReference type="EMBL" id="CAJOBA010039366">
    <property type="protein sequence ID" value="CAF4076384.1"/>
    <property type="molecule type" value="Genomic_DNA"/>
</dbReference>
<dbReference type="Proteomes" id="UP000682733">
    <property type="component" value="Unassembled WGS sequence"/>
</dbReference>
<comment type="caution">
    <text evidence="2">The sequence shown here is derived from an EMBL/GenBank/DDBJ whole genome shotgun (WGS) entry which is preliminary data.</text>
</comment>
<dbReference type="Proteomes" id="UP000681722">
    <property type="component" value="Unassembled WGS sequence"/>
</dbReference>
<evidence type="ECO:0000313" key="5">
    <source>
        <dbReference type="Proteomes" id="UP000663829"/>
    </source>
</evidence>
<dbReference type="EMBL" id="CAJNOK010017802">
    <property type="protein sequence ID" value="CAF1270835.1"/>
    <property type="molecule type" value="Genomic_DNA"/>
</dbReference>
<protein>
    <submittedName>
        <fullName evidence="2">Uncharacterized protein</fullName>
    </submittedName>
</protein>
<proteinExistence type="predicted"/>
<reference evidence="2" key="1">
    <citation type="submission" date="2021-02" db="EMBL/GenBank/DDBJ databases">
        <authorList>
            <person name="Nowell W R."/>
        </authorList>
    </citation>
    <scope>NUCLEOTIDE SEQUENCE</scope>
</reference>
<evidence type="ECO:0000313" key="1">
    <source>
        <dbReference type="EMBL" id="CAF1270835.1"/>
    </source>
</evidence>
<dbReference type="Proteomes" id="UP000677228">
    <property type="component" value="Unassembled WGS sequence"/>
</dbReference>
<evidence type="ECO:0000313" key="4">
    <source>
        <dbReference type="EMBL" id="CAF4297262.1"/>
    </source>
</evidence>
<evidence type="ECO:0000313" key="3">
    <source>
        <dbReference type="EMBL" id="CAF4076384.1"/>
    </source>
</evidence>
<name>A0A815LF66_9BILA</name>
<dbReference type="Proteomes" id="UP000663829">
    <property type="component" value="Unassembled WGS sequence"/>
</dbReference>
<gene>
    <name evidence="2" type="ORF">GPM918_LOCUS33381</name>
    <name evidence="1" type="ORF">OVA965_LOCUS27177</name>
    <name evidence="4" type="ORF">SRO942_LOCUS34064</name>
    <name evidence="3" type="ORF">TMI583_LOCUS27922</name>
</gene>
<sequence>MQDLGGRHPISQMLISEDLSRHKAFLFSYAGSKTPRTERHRIYLSNDRVYYYVEYKHNVLLTKLADLNILLVEHPKQKLDNGSGPEYV</sequence>
<dbReference type="EMBL" id="CAJOBC010083145">
    <property type="protein sequence ID" value="CAF4297262.1"/>
    <property type="molecule type" value="Genomic_DNA"/>
</dbReference>
<keyword evidence="5" id="KW-1185">Reference proteome</keyword>
<evidence type="ECO:0000313" key="2">
    <source>
        <dbReference type="EMBL" id="CAF1405877.1"/>
    </source>
</evidence>
<dbReference type="EMBL" id="CAJNOQ010017723">
    <property type="protein sequence ID" value="CAF1405877.1"/>
    <property type="molecule type" value="Genomic_DNA"/>
</dbReference>
<dbReference type="AlphaFoldDB" id="A0A815LF66"/>